<dbReference type="AlphaFoldDB" id="B0DPV3"/>
<evidence type="ECO:0000313" key="2">
    <source>
        <dbReference type="Proteomes" id="UP000001194"/>
    </source>
</evidence>
<dbReference type="KEGG" id="lbc:LACBIDRAFT_331570"/>
<organism evidence="2">
    <name type="scientific">Laccaria bicolor (strain S238N-H82 / ATCC MYA-4686)</name>
    <name type="common">Bicoloured deceiver</name>
    <name type="synonym">Laccaria laccata var. bicolor</name>
    <dbReference type="NCBI Taxonomy" id="486041"/>
    <lineage>
        <taxon>Eukaryota</taxon>
        <taxon>Fungi</taxon>
        <taxon>Dikarya</taxon>
        <taxon>Basidiomycota</taxon>
        <taxon>Agaricomycotina</taxon>
        <taxon>Agaricomycetes</taxon>
        <taxon>Agaricomycetidae</taxon>
        <taxon>Agaricales</taxon>
        <taxon>Agaricineae</taxon>
        <taxon>Hydnangiaceae</taxon>
        <taxon>Laccaria</taxon>
    </lineage>
</organism>
<accession>B0DPV3</accession>
<name>B0DPV3_LACBS</name>
<dbReference type="GeneID" id="6081531"/>
<dbReference type="InParanoid" id="B0DPV3"/>
<dbReference type="Proteomes" id="UP000001194">
    <property type="component" value="Unassembled WGS sequence"/>
</dbReference>
<reference evidence="1 2" key="1">
    <citation type="journal article" date="2008" name="Nature">
        <title>The genome of Laccaria bicolor provides insights into mycorrhizal symbiosis.</title>
        <authorList>
            <person name="Martin F."/>
            <person name="Aerts A."/>
            <person name="Ahren D."/>
            <person name="Brun A."/>
            <person name="Danchin E.G.J."/>
            <person name="Duchaussoy F."/>
            <person name="Gibon J."/>
            <person name="Kohler A."/>
            <person name="Lindquist E."/>
            <person name="Pereda V."/>
            <person name="Salamov A."/>
            <person name="Shapiro H.J."/>
            <person name="Wuyts J."/>
            <person name="Blaudez D."/>
            <person name="Buee M."/>
            <person name="Brokstein P."/>
            <person name="Canbaeck B."/>
            <person name="Cohen D."/>
            <person name="Courty P.E."/>
            <person name="Coutinho P.M."/>
            <person name="Delaruelle C."/>
            <person name="Detter J.C."/>
            <person name="Deveau A."/>
            <person name="DiFazio S."/>
            <person name="Duplessis S."/>
            <person name="Fraissinet-Tachet L."/>
            <person name="Lucic E."/>
            <person name="Frey-Klett P."/>
            <person name="Fourrey C."/>
            <person name="Feussner I."/>
            <person name="Gay G."/>
            <person name="Grimwood J."/>
            <person name="Hoegger P.J."/>
            <person name="Jain P."/>
            <person name="Kilaru S."/>
            <person name="Labbe J."/>
            <person name="Lin Y.C."/>
            <person name="Legue V."/>
            <person name="Le Tacon F."/>
            <person name="Marmeisse R."/>
            <person name="Melayah D."/>
            <person name="Montanini B."/>
            <person name="Muratet M."/>
            <person name="Nehls U."/>
            <person name="Niculita-Hirzel H."/>
            <person name="Oudot-Le Secq M.P."/>
            <person name="Peter M."/>
            <person name="Quesneville H."/>
            <person name="Rajashekar B."/>
            <person name="Reich M."/>
            <person name="Rouhier N."/>
            <person name="Schmutz J."/>
            <person name="Yin T."/>
            <person name="Chalot M."/>
            <person name="Henrissat B."/>
            <person name="Kuees U."/>
            <person name="Lucas S."/>
            <person name="Van de Peer Y."/>
            <person name="Podila G.K."/>
            <person name="Polle A."/>
            <person name="Pukkila P.J."/>
            <person name="Richardson P.M."/>
            <person name="Rouze P."/>
            <person name="Sanders I.R."/>
            <person name="Stajich J.E."/>
            <person name="Tunlid A."/>
            <person name="Tuskan G."/>
            <person name="Grigoriev I.V."/>
        </authorList>
    </citation>
    <scope>NUCLEOTIDE SEQUENCE [LARGE SCALE GENOMIC DNA]</scope>
    <source>
        <strain evidence="2">S238N-H82 / ATCC MYA-4686</strain>
    </source>
</reference>
<dbReference type="EMBL" id="DS547124">
    <property type="protein sequence ID" value="EDR03436.1"/>
    <property type="molecule type" value="Genomic_DNA"/>
</dbReference>
<gene>
    <name evidence="1" type="ORF">LACBIDRAFT_331570</name>
</gene>
<proteinExistence type="predicted"/>
<evidence type="ECO:0000313" key="1">
    <source>
        <dbReference type="EMBL" id="EDR03436.1"/>
    </source>
</evidence>
<keyword evidence="2" id="KW-1185">Reference proteome</keyword>
<sequence>MRISQWQLRYRIIPQFTVRVAHQETFKLGGRITRINGNPRHQPQAVRRNTHQFREGQLYKCFKKIGGRKAEVRLDQESKRSVKPIHDPSQFHFVRQEDHPPTPNPFLKIYPCIHGWKAELEARTESRGIRDVDGATNALLESNERTSCIHTFSPRPIHQQA</sequence>
<dbReference type="HOGENOM" id="CLU_1644006_0_0_1"/>
<dbReference type="RefSeq" id="XP_001885892.1">
    <property type="nucleotide sequence ID" value="XM_001885857.1"/>
</dbReference>
<protein>
    <submittedName>
        <fullName evidence="1">Predicted protein</fullName>
    </submittedName>
</protein>